<dbReference type="InterPro" id="IPR000742">
    <property type="entry name" value="EGF"/>
</dbReference>
<organism evidence="2 3">
    <name type="scientific">Meganyctiphanes norvegica</name>
    <name type="common">Northern krill</name>
    <name type="synonym">Thysanopoda norvegica</name>
    <dbReference type="NCBI Taxonomy" id="48144"/>
    <lineage>
        <taxon>Eukaryota</taxon>
        <taxon>Metazoa</taxon>
        <taxon>Ecdysozoa</taxon>
        <taxon>Arthropoda</taxon>
        <taxon>Crustacea</taxon>
        <taxon>Multicrustacea</taxon>
        <taxon>Malacostraca</taxon>
        <taxon>Eumalacostraca</taxon>
        <taxon>Eucarida</taxon>
        <taxon>Euphausiacea</taxon>
        <taxon>Euphausiidae</taxon>
        <taxon>Meganyctiphanes</taxon>
    </lineage>
</organism>
<feature type="non-terminal residue" evidence="2">
    <location>
        <position position="123"/>
    </location>
</feature>
<feature type="non-terminal residue" evidence="2">
    <location>
        <position position="1"/>
    </location>
</feature>
<dbReference type="Proteomes" id="UP001497623">
    <property type="component" value="Unassembled WGS sequence"/>
</dbReference>
<dbReference type="PROSITE" id="PS00022">
    <property type="entry name" value="EGF_1"/>
    <property type="match status" value="1"/>
</dbReference>
<name>A0AAV2R8N0_MEGNR</name>
<proteinExistence type="predicted"/>
<dbReference type="AlphaFoldDB" id="A0AAV2R8N0"/>
<sequence length="123" mass="14076">APPCINGKITAKNKCECDPGFTGYNCSSCDFTLVRVPISSRVKPSRHLKKNQEIIDCCENFDNKLDSWGKDLNELNLNWRNFYLSLNNVLSAGKRLDTEWMETIVKPYNITYIKINGTLLIWG</sequence>
<dbReference type="EMBL" id="CAXKWB010018351">
    <property type="protein sequence ID" value="CAL4120783.1"/>
    <property type="molecule type" value="Genomic_DNA"/>
</dbReference>
<protein>
    <recommendedName>
        <fullName evidence="1">EGF-like domain-containing protein</fullName>
    </recommendedName>
</protein>
<feature type="domain" description="EGF-like" evidence="1">
    <location>
        <begin position="15"/>
        <end position="26"/>
    </location>
</feature>
<evidence type="ECO:0000259" key="1">
    <source>
        <dbReference type="PROSITE" id="PS00022"/>
    </source>
</evidence>
<dbReference type="Gene3D" id="2.10.25.10">
    <property type="entry name" value="Laminin"/>
    <property type="match status" value="1"/>
</dbReference>
<gene>
    <name evidence="2" type="ORF">MNOR_LOCUS22116</name>
</gene>
<keyword evidence="3" id="KW-1185">Reference proteome</keyword>
<comment type="caution">
    <text evidence="2">The sequence shown here is derived from an EMBL/GenBank/DDBJ whole genome shotgun (WGS) entry which is preliminary data.</text>
</comment>
<reference evidence="2 3" key="1">
    <citation type="submission" date="2024-05" db="EMBL/GenBank/DDBJ databases">
        <authorList>
            <person name="Wallberg A."/>
        </authorList>
    </citation>
    <scope>NUCLEOTIDE SEQUENCE [LARGE SCALE GENOMIC DNA]</scope>
</reference>
<evidence type="ECO:0000313" key="3">
    <source>
        <dbReference type="Proteomes" id="UP001497623"/>
    </source>
</evidence>
<accession>A0AAV2R8N0</accession>
<evidence type="ECO:0000313" key="2">
    <source>
        <dbReference type="EMBL" id="CAL4120783.1"/>
    </source>
</evidence>